<feature type="compositionally biased region" description="Low complexity" evidence="6">
    <location>
        <begin position="946"/>
        <end position="957"/>
    </location>
</feature>
<feature type="region of interest" description="Disordered" evidence="6">
    <location>
        <begin position="1"/>
        <end position="29"/>
    </location>
</feature>
<accession>A0ABR3FRT3</accession>
<evidence type="ECO:0000256" key="5">
    <source>
        <dbReference type="ARBA" id="ARBA00023242"/>
    </source>
</evidence>
<protein>
    <recommendedName>
        <fullName evidence="7">Xylanolytic transcriptional activator regulatory domain-containing protein</fullName>
    </recommendedName>
</protein>
<feature type="region of interest" description="Disordered" evidence="6">
    <location>
        <begin position="449"/>
        <end position="517"/>
    </location>
</feature>
<comment type="subcellular location">
    <subcellularLocation>
        <location evidence="1">Nucleus</location>
    </subcellularLocation>
</comment>
<dbReference type="Pfam" id="PF04082">
    <property type="entry name" value="Fungal_trans"/>
    <property type="match status" value="1"/>
</dbReference>
<evidence type="ECO:0000256" key="1">
    <source>
        <dbReference type="ARBA" id="ARBA00004123"/>
    </source>
</evidence>
<dbReference type="PANTHER" id="PTHR31845">
    <property type="entry name" value="FINGER DOMAIN PROTEIN, PUTATIVE-RELATED"/>
    <property type="match status" value="1"/>
</dbReference>
<dbReference type="InterPro" id="IPR051089">
    <property type="entry name" value="prtT"/>
</dbReference>
<keyword evidence="5" id="KW-0539">Nucleus</keyword>
<feature type="compositionally biased region" description="Low complexity" evidence="6">
    <location>
        <begin position="495"/>
        <end position="516"/>
    </location>
</feature>
<feature type="region of interest" description="Disordered" evidence="6">
    <location>
        <begin position="914"/>
        <end position="960"/>
    </location>
</feature>
<evidence type="ECO:0000259" key="7">
    <source>
        <dbReference type="SMART" id="SM00906"/>
    </source>
</evidence>
<feature type="domain" description="Xylanolytic transcriptional activator regulatory" evidence="7">
    <location>
        <begin position="1103"/>
        <end position="1180"/>
    </location>
</feature>
<evidence type="ECO:0000256" key="6">
    <source>
        <dbReference type="SAM" id="MobiDB-lite"/>
    </source>
</evidence>
<keyword evidence="2" id="KW-0805">Transcription regulation</keyword>
<feature type="region of interest" description="Disordered" evidence="6">
    <location>
        <begin position="78"/>
        <end position="197"/>
    </location>
</feature>
<dbReference type="InterPro" id="IPR007219">
    <property type="entry name" value="XnlR_reg_dom"/>
</dbReference>
<dbReference type="CDD" id="cd12148">
    <property type="entry name" value="fungal_TF_MHR"/>
    <property type="match status" value="1"/>
</dbReference>
<feature type="region of interest" description="Disordered" evidence="6">
    <location>
        <begin position="664"/>
        <end position="697"/>
    </location>
</feature>
<proteinExistence type="predicted"/>
<sequence>MDKRSYSCQAGRLASSNTPGSRDGRGLWHSFAGLQGSQSDQDLPFEMQKAPSIPENGLPTSVINLTPSTAHGLPSGFFFPPDGSETGHSHLQHSPNPPHSGYHYAPHPGYPTPSPAQQTETLPRFAPYTKNARRHHTQNTGDSNQTYNGSRVHNKRSSRSTSPTSSQDNLLTPRSPPTSIPSPEAIIADGKGKMKTQTPSQRYVSLLFECGLGYPLWRPTPRRTRAGEEYIINIGDVGVVRDGLPFYTLFNITQPKDSLANRDGVPEGVDPPCIVQPRSVTVDDKSDEKGKSYIRPKESILSENVQEDVDGSRVFNFTLTSTHGALLLLPRGSILETLEPGNEFTSRVQCHWHQWFDWAEQQGGLGDQRALYVVTGVEKCSAWAIAAWDSAADTENLQSLSLKLTVDGYDGGCSWAYSTARCETQSSARPTPSAEQTVFIRGFWINRYGGGNGSSPPPAPMDFGGDGGDDDGDNSGGDCHDDDHPRGNGRQQDHSSSSGNSSSRTTGRSSASFSGRGHSGGQYFLSLDLPQSDMRITNSSGSGSNSVTHPCTVINNLAFELISNIDPALLDAGCVVVSHDDDWMNIIRDSDGELPSEAEIIRRVSTELKYVVQGDTIYTSRMSNADTELIQQSLMSVQTATTPIPLLIEFRETEVEPEGVIQTATSASTTVSEAPLLPPSGASDDRNEEKISDALNPDPSFLHASETLLYQPSQFNTQRYTSLGDVFQRQTSQRAHSMFSAGDISSESPDFSSRSPSLWSFTEDTFIRDRMSDISTPNTSPALSVFHGFTPGTSPAPVFHGFIPNTSPAPSVLRGSPSRGLLAEMRKQAETIEKLTAKLAEAEAKSPLAALDAGADPRSPASLLGMVTEEPSDVMNVEKEVSKNWVDKELDSFAPFGGLLERARELSIVSQEGSEDVCIGGEDTGEEEKEGEGGLTAENVRGHGRASSANPPNANAADGQDRAVTNADFLESARLPDPKETQAYFKSQTPDPLKSGIITQAEAIELFNLFFTTMNLSVSLIDPVLYTPQRTLHRSPLLFTVICTIASRFYTRKSELYSQLVRQAQDIAGTICFTGQKNVEMSMAFVLMSLYPAPFEHFEDSRSCMYLEIAIRIATELNLCLPPTVKPLNEVHAREQLNRTRVWINCFNLDRSMSSQYGRRPIISSGDYISNHVERWWSLSDYNIKNFDIHTCCYSAELNVVGKFIERIYSDPNHPTGLSRKLDFEEVAITTDEELQRLKGIWWPILDANVDMQDSQGVFRMGLLRLTNSYSRLIALSYGFHYGSGKHNVQSKHSLLMRCISAARDAITAVVDYNNREAFWIYVRHGPDAQSVFVTFAATFLIKLLKPKFTVHINDVLRDDIRKLITSVIDYLGSPQVGIDGRHSPKEYAKFLKNLLSRR</sequence>
<dbReference type="Proteomes" id="UP001465976">
    <property type="component" value="Unassembled WGS sequence"/>
</dbReference>
<keyword evidence="4" id="KW-0804">Transcription</keyword>
<dbReference type="EMBL" id="JBAHYK010000115">
    <property type="protein sequence ID" value="KAL0578178.1"/>
    <property type="molecule type" value="Genomic_DNA"/>
</dbReference>
<feature type="compositionally biased region" description="Polar residues" evidence="6">
    <location>
        <begin position="138"/>
        <end position="151"/>
    </location>
</feature>
<keyword evidence="3" id="KW-0238">DNA-binding</keyword>
<organism evidence="8 9">
    <name type="scientific">Marasmius crinis-equi</name>
    <dbReference type="NCBI Taxonomy" id="585013"/>
    <lineage>
        <taxon>Eukaryota</taxon>
        <taxon>Fungi</taxon>
        <taxon>Dikarya</taxon>
        <taxon>Basidiomycota</taxon>
        <taxon>Agaricomycotina</taxon>
        <taxon>Agaricomycetes</taxon>
        <taxon>Agaricomycetidae</taxon>
        <taxon>Agaricales</taxon>
        <taxon>Marasmiineae</taxon>
        <taxon>Marasmiaceae</taxon>
        <taxon>Marasmius</taxon>
    </lineage>
</organism>
<gene>
    <name evidence="8" type="ORF">V5O48_003809</name>
</gene>
<evidence type="ECO:0000313" key="9">
    <source>
        <dbReference type="Proteomes" id="UP001465976"/>
    </source>
</evidence>
<dbReference type="PANTHER" id="PTHR31845:SF19">
    <property type="entry name" value="TRANSCRIPTION FACTOR DOMAIN-CONTAINING PROTEIN"/>
    <property type="match status" value="1"/>
</dbReference>
<name>A0ABR3FRT3_9AGAR</name>
<keyword evidence="9" id="KW-1185">Reference proteome</keyword>
<feature type="compositionally biased region" description="Basic and acidic residues" evidence="6">
    <location>
        <begin position="683"/>
        <end position="692"/>
    </location>
</feature>
<evidence type="ECO:0000256" key="4">
    <source>
        <dbReference type="ARBA" id="ARBA00023163"/>
    </source>
</evidence>
<comment type="caution">
    <text evidence="8">The sequence shown here is derived from an EMBL/GenBank/DDBJ whole genome shotgun (WGS) entry which is preliminary data.</text>
</comment>
<dbReference type="SMART" id="SM00906">
    <property type="entry name" value="Fungal_trans"/>
    <property type="match status" value="1"/>
</dbReference>
<reference evidence="8 9" key="1">
    <citation type="submission" date="2024-02" db="EMBL/GenBank/DDBJ databases">
        <title>A draft genome for the cacao thread blight pathogen Marasmius crinis-equi.</title>
        <authorList>
            <person name="Cohen S.P."/>
            <person name="Baruah I.K."/>
            <person name="Amoako-Attah I."/>
            <person name="Bukari Y."/>
            <person name="Meinhardt L.W."/>
            <person name="Bailey B.A."/>
        </authorList>
    </citation>
    <scope>NUCLEOTIDE SEQUENCE [LARGE SCALE GENOMIC DNA]</scope>
    <source>
        <strain evidence="8 9">GH-76</strain>
    </source>
</reference>
<evidence type="ECO:0000256" key="3">
    <source>
        <dbReference type="ARBA" id="ARBA00023125"/>
    </source>
</evidence>
<evidence type="ECO:0000256" key="2">
    <source>
        <dbReference type="ARBA" id="ARBA00023015"/>
    </source>
</evidence>
<evidence type="ECO:0000313" key="8">
    <source>
        <dbReference type="EMBL" id="KAL0578178.1"/>
    </source>
</evidence>